<protein>
    <submittedName>
        <fullName evidence="1">DNA replication protein</fullName>
    </submittedName>
</protein>
<accession>A0A2G0Q2Q6</accession>
<dbReference type="GO" id="GO:0006260">
    <property type="term" value="P:DNA replication"/>
    <property type="evidence" value="ECO:0007669"/>
    <property type="project" value="InterPro"/>
</dbReference>
<dbReference type="GO" id="GO:0008270">
    <property type="term" value="F:zinc ion binding"/>
    <property type="evidence" value="ECO:0007669"/>
    <property type="project" value="InterPro"/>
</dbReference>
<gene>
    <name evidence="1" type="ORF">Xhom_03498</name>
</gene>
<sequence>MTITELSDRLWSDVERVAKYLLPNGKRESHEWVAGSVDGETGKSLKVNLAGKRVWSDFAEGTGGDLLDLWVQVRDCSLHQAMTEAKQFLGITDDDHHFEAKRQKKFSRPKHESLKKNIRKTENGYTYLESRGISRATTEEYKVCDAVVWSHDENRELPAIAFPYKRDGELLQVKRISTERPNGKKVISVEADCEPSLYGWDVLPKDARAVILCEGECWYDTTLGIPYYQRIFGHWPGTQLINAKMEQEALKLPYVQSASCTAVSDANRSINGVMVITDSNFNQMTVNL</sequence>
<organism evidence="1 2">
    <name type="scientific">Xenorhabdus hominickii</name>
    <dbReference type="NCBI Taxonomy" id="351679"/>
    <lineage>
        <taxon>Bacteria</taxon>
        <taxon>Pseudomonadati</taxon>
        <taxon>Pseudomonadota</taxon>
        <taxon>Gammaproteobacteria</taxon>
        <taxon>Enterobacterales</taxon>
        <taxon>Morganellaceae</taxon>
        <taxon>Xenorhabdus</taxon>
    </lineage>
</organism>
<dbReference type="Gene3D" id="3.90.580.10">
    <property type="entry name" value="Zinc finger, CHC2-type domain"/>
    <property type="match status" value="1"/>
</dbReference>
<dbReference type="EMBL" id="NJAI01000006">
    <property type="protein sequence ID" value="PHM53500.1"/>
    <property type="molecule type" value="Genomic_DNA"/>
</dbReference>
<comment type="caution">
    <text evidence="1">The sequence shown here is derived from an EMBL/GenBank/DDBJ whole genome shotgun (WGS) entry which is preliminary data.</text>
</comment>
<dbReference type="SUPFAM" id="SSF57783">
    <property type="entry name" value="Zinc beta-ribbon"/>
    <property type="match status" value="1"/>
</dbReference>
<evidence type="ECO:0000313" key="2">
    <source>
        <dbReference type="Proteomes" id="UP000225433"/>
    </source>
</evidence>
<dbReference type="SUPFAM" id="SSF56731">
    <property type="entry name" value="DNA primase core"/>
    <property type="match status" value="1"/>
</dbReference>
<dbReference type="InterPro" id="IPR036977">
    <property type="entry name" value="DNA_primase_Znf_CHC2"/>
</dbReference>
<evidence type="ECO:0000313" key="1">
    <source>
        <dbReference type="EMBL" id="PHM53500.1"/>
    </source>
</evidence>
<dbReference type="Proteomes" id="UP000225433">
    <property type="component" value="Unassembled WGS sequence"/>
</dbReference>
<name>A0A2G0Q2Q6_XENHO</name>
<dbReference type="GO" id="GO:0003677">
    <property type="term" value="F:DNA binding"/>
    <property type="evidence" value="ECO:0007669"/>
    <property type="project" value="InterPro"/>
</dbReference>
<dbReference type="OrthoDB" id="9763644at2"/>
<reference evidence="1 2" key="1">
    <citation type="journal article" date="2017" name="Nat. Microbiol.">
        <title>Natural product diversity associated with the nematode symbionts Photorhabdus and Xenorhabdus.</title>
        <authorList>
            <person name="Tobias N.J."/>
            <person name="Wolff H."/>
            <person name="Djahanschiri B."/>
            <person name="Grundmann F."/>
            <person name="Kronenwerth M."/>
            <person name="Shi Y.M."/>
            <person name="Simonyi S."/>
            <person name="Grun P."/>
            <person name="Shapiro-Ilan D."/>
            <person name="Pidot S.J."/>
            <person name="Stinear T.P."/>
            <person name="Ebersberger I."/>
            <person name="Bode H.B."/>
        </authorList>
    </citation>
    <scope>NUCLEOTIDE SEQUENCE [LARGE SCALE GENOMIC DNA]</scope>
    <source>
        <strain evidence="1 2">DSM 17903</strain>
    </source>
</reference>
<dbReference type="AlphaFoldDB" id="A0A2G0Q2Q6"/>
<proteinExistence type="predicted"/>